<dbReference type="Gene3D" id="3.80.10.10">
    <property type="entry name" value="Ribonuclease Inhibitor"/>
    <property type="match status" value="1"/>
</dbReference>
<proteinExistence type="predicted"/>
<dbReference type="RefSeq" id="XP_030381195.1">
    <property type="nucleotide sequence ID" value="XM_030525335.1"/>
</dbReference>
<dbReference type="Proteomes" id="UP000504634">
    <property type="component" value="Unplaced"/>
</dbReference>
<reference evidence="2" key="1">
    <citation type="submission" date="2025-08" db="UniProtKB">
        <authorList>
            <consortium name="RefSeq"/>
        </authorList>
    </citation>
    <scope>IDENTIFICATION</scope>
    <source>
        <strain evidence="2">11010-0011.00</strain>
        <tissue evidence="2">Whole body</tissue>
    </source>
</reference>
<protein>
    <submittedName>
        <fullName evidence="2">Uncharacterized protein LOC115629033</fullName>
    </submittedName>
</protein>
<dbReference type="GeneID" id="115629033"/>
<dbReference type="InterPro" id="IPR032675">
    <property type="entry name" value="LRR_dom_sf"/>
</dbReference>
<accession>A0A6J2TZV9</accession>
<gene>
    <name evidence="2" type="primary">LOC115629033</name>
</gene>
<dbReference type="AlphaFoldDB" id="A0A6J2TZV9"/>
<dbReference type="OrthoDB" id="549243at2759"/>
<dbReference type="SUPFAM" id="SSF52047">
    <property type="entry name" value="RNI-like"/>
    <property type="match status" value="1"/>
</dbReference>
<sequence>MDRLNSDCIASIAHYLTLQDQITMSRVSNTFLDALCSTEWRKDKYRNFRTQDDCLRALSKEDYQYFLEQISPAMKELHIGEIFSRAFSSYLGRHLLRPELAFYLRLNFCNLREFHCEDDKINDSMIRTLSSFCPELHVLDVTGRYITGKFIYTMSKLKTLRLHSCSIEENYLLELLYTLKQLQQLKIIGNRHNVENLILKVPFSVLPLKELCISDARNFGLHLAAKLPKLEELTVYDSHLISETKLEQTLAETRKSVMSGLLSIPKNLRFVKSSIPFVAEQLQQLCKVNDPQEDILYLESTETLIVKYIFSQ</sequence>
<keyword evidence="1" id="KW-1185">Reference proteome</keyword>
<organism evidence="1 2">
    <name type="scientific">Drosophila lebanonensis</name>
    <name type="common">Fruit fly</name>
    <name type="synonym">Scaptodrosophila lebanonensis</name>
    <dbReference type="NCBI Taxonomy" id="7225"/>
    <lineage>
        <taxon>Eukaryota</taxon>
        <taxon>Metazoa</taxon>
        <taxon>Ecdysozoa</taxon>
        <taxon>Arthropoda</taxon>
        <taxon>Hexapoda</taxon>
        <taxon>Insecta</taxon>
        <taxon>Pterygota</taxon>
        <taxon>Neoptera</taxon>
        <taxon>Endopterygota</taxon>
        <taxon>Diptera</taxon>
        <taxon>Brachycera</taxon>
        <taxon>Muscomorpha</taxon>
        <taxon>Ephydroidea</taxon>
        <taxon>Drosophilidae</taxon>
        <taxon>Scaptodrosophila</taxon>
    </lineage>
</organism>
<name>A0A6J2TZV9_DROLE</name>
<evidence type="ECO:0000313" key="1">
    <source>
        <dbReference type="Proteomes" id="UP000504634"/>
    </source>
</evidence>
<evidence type="ECO:0000313" key="2">
    <source>
        <dbReference type="RefSeq" id="XP_030381195.1"/>
    </source>
</evidence>